<reference evidence="1 2" key="1">
    <citation type="journal article" date="2019" name="Commun. Biol.">
        <title>The bagworm genome reveals a unique fibroin gene that provides high tensile strength.</title>
        <authorList>
            <person name="Kono N."/>
            <person name="Nakamura H."/>
            <person name="Ohtoshi R."/>
            <person name="Tomita M."/>
            <person name="Numata K."/>
            <person name="Arakawa K."/>
        </authorList>
    </citation>
    <scope>NUCLEOTIDE SEQUENCE [LARGE SCALE GENOMIC DNA]</scope>
</reference>
<dbReference type="Proteomes" id="UP000299102">
    <property type="component" value="Unassembled WGS sequence"/>
</dbReference>
<protein>
    <submittedName>
        <fullName evidence="1">Uncharacterized protein</fullName>
    </submittedName>
</protein>
<accession>A0A4C1TWK4</accession>
<proteinExistence type="predicted"/>
<gene>
    <name evidence="1" type="ORF">EVAR_14790_1</name>
</gene>
<comment type="caution">
    <text evidence="1">The sequence shown here is derived from an EMBL/GenBank/DDBJ whole genome shotgun (WGS) entry which is preliminary data.</text>
</comment>
<name>A0A4C1TWK4_EUMVA</name>
<dbReference type="AlphaFoldDB" id="A0A4C1TWK4"/>
<keyword evidence="2" id="KW-1185">Reference proteome</keyword>
<evidence type="ECO:0000313" key="1">
    <source>
        <dbReference type="EMBL" id="GBP18397.1"/>
    </source>
</evidence>
<evidence type="ECO:0000313" key="2">
    <source>
        <dbReference type="Proteomes" id="UP000299102"/>
    </source>
</evidence>
<organism evidence="1 2">
    <name type="scientific">Eumeta variegata</name>
    <name type="common">Bagworm moth</name>
    <name type="synonym">Eumeta japonica</name>
    <dbReference type="NCBI Taxonomy" id="151549"/>
    <lineage>
        <taxon>Eukaryota</taxon>
        <taxon>Metazoa</taxon>
        <taxon>Ecdysozoa</taxon>
        <taxon>Arthropoda</taxon>
        <taxon>Hexapoda</taxon>
        <taxon>Insecta</taxon>
        <taxon>Pterygota</taxon>
        <taxon>Neoptera</taxon>
        <taxon>Endopterygota</taxon>
        <taxon>Lepidoptera</taxon>
        <taxon>Glossata</taxon>
        <taxon>Ditrysia</taxon>
        <taxon>Tineoidea</taxon>
        <taxon>Psychidae</taxon>
        <taxon>Oiketicinae</taxon>
        <taxon>Eumeta</taxon>
    </lineage>
</organism>
<sequence length="156" mass="17809">MGSRTTRGFINAVLASWKGIGHLTETERDEEVNYRNSHSMDEIQRRKLLLHVRIPCEERIRLTDKRARLLPTGVSFRRPPTQRVPVLGQFTTFPGTSALKLVVYEHRLASASRARKSPSTHLRLFTRSTTKIKPKRAVAIYNTDVISITKAEVASW</sequence>
<dbReference type="EMBL" id="BGZK01000096">
    <property type="protein sequence ID" value="GBP18397.1"/>
    <property type="molecule type" value="Genomic_DNA"/>
</dbReference>